<evidence type="ECO:0000313" key="4">
    <source>
        <dbReference type="Proteomes" id="UP000739538"/>
    </source>
</evidence>
<sequence length="383" mass="41325">MNDTSPKIARFSSDAPSSRAAIAEIAERIPFSDVALVALFLAPNYDKDEAAAAIVECFGSTPVIGCTTAGEIAPDGYQRGGISGFALPTEDFDVEVGCIDSIDEFEYRDGVGAASDVRHRLAARIPESSGINTFAFLLVDGMSRKEEQVVAAIHPSLGDIQLFGGSAGDGGEFQKSWVYHEGTFATKRATLTLVHTNRKFTVFRTQHFVSSGDRLVVTESDPSRRIVYEIDGEPAATAYARHLGIPEESLGATVFACHPVVVQMGGEYFVRSIMQHHPDGSIEFACAIDQGVVLRLAKGVDMVANLQESLHGLRERVGEPDLIIGCDCLFRRVEAEATDVRDALNEILRENHVVGFTSYGEQYNAVHVNQTLTGVAIGSRKAA</sequence>
<name>A0A956N9U5_UNCEI</name>
<comment type="caution">
    <text evidence="3">The sequence shown here is derived from an EMBL/GenBank/DDBJ whole genome shotgun (WGS) entry which is preliminary data.</text>
</comment>
<proteinExistence type="predicted"/>
<dbReference type="PANTHER" id="PTHR40252:SF2">
    <property type="entry name" value="BLR0328 PROTEIN"/>
    <property type="match status" value="1"/>
</dbReference>
<dbReference type="SMART" id="SM01204">
    <property type="entry name" value="FIST_C"/>
    <property type="match status" value="1"/>
</dbReference>
<dbReference type="Pfam" id="PF08495">
    <property type="entry name" value="FIST"/>
    <property type="match status" value="1"/>
</dbReference>
<reference evidence="3" key="1">
    <citation type="submission" date="2020-04" db="EMBL/GenBank/DDBJ databases">
        <authorList>
            <person name="Zhang T."/>
        </authorList>
    </citation>
    <scope>NUCLEOTIDE SEQUENCE</scope>
    <source>
        <strain evidence="3">HKST-UBA02</strain>
    </source>
</reference>
<evidence type="ECO:0000259" key="1">
    <source>
        <dbReference type="SMART" id="SM00897"/>
    </source>
</evidence>
<feature type="domain" description="FIST C-domain" evidence="2">
    <location>
        <begin position="235"/>
        <end position="365"/>
    </location>
</feature>
<dbReference type="EMBL" id="JAGQHS010000018">
    <property type="protein sequence ID" value="MCA9755237.1"/>
    <property type="molecule type" value="Genomic_DNA"/>
</dbReference>
<evidence type="ECO:0000259" key="2">
    <source>
        <dbReference type="SMART" id="SM01204"/>
    </source>
</evidence>
<dbReference type="PANTHER" id="PTHR40252">
    <property type="entry name" value="BLR0328 PROTEIN"/>
    <property type="match status" value="1"/>
</dbReference>
<feature type="domain" description="FIST" evidence="1">
    <location>
        <begin position="33"/>
        <end position="234"/>
    </location>
</feature>
<reference evidence="3" key="2">
    <citation type="journal article" date="2021" name="Microbiome">
        <title>Successional dynamics and alternative stable states in a saline activated sludge microbial community over 9 years.</title>
        <authorList>
            <person name="Wang Y."/>
            <person name="Ye J."/>
            <person name="Ju F."/>
            <person name="Liu L."/>
            <person name="Boyd J.A."/>
            <person name="Deng Y."/>
            <person name="Parks D.H."/>
            <person name="Jiang X."/>
            <person name="Yin X."/>
            <person name="Woodcroft B.J."/>
            <person name="Tyson G.W."/>
            <person name="Hugenholtz P."/>
            <person name="Polz M.F."/>
            <person name="Zhang T."/>
        </authorList>
    </citation>
    <scope>NUCLEOTIDE SEQUENCE</scope>
    <source>
        <strain evidence="3">HKST-UBA02</strain>
    </source>
</reference>
<protein>
    <submittedName>
        <fullName evidence="3">FIST C-terminal domain-containing protein</fullName>
    </submittedName>
</protein>
<dbReference type="InterPro" id="IPR019494">
    <property type="entry name" value="FIST_C"/>
</dbReference>
<gene>
    <name evidence="3" type="ORF">KDA27_05500</name>
</gene>
<evidence type="ECO:0000313" key="3">
    <source>
        <dbReference type="EMBL" id="MCA9755237.1"/>
    </source>
</evidence>
<dbReference type="SMART" id="SM00897">
    <property type="entry name" value="FIST"/>
    <property type="match status" value="1"/>
</dbReference>
<organism evidence="3 4">
    <name type="scientific">Eiseniibacteriota bacterium</name>
    <dbReference type="NCBI Taxonomy" id="2212470"/>
    <lineage>
        <taxon>Bacteria</taxon>
        <taxon>Candidatus Eiseniibacteriota</taxon>
    </lineage>
</organism>
<dbReference type="AlphaFoldDB" id="A0A956N9U5"/>
<dbReference type="Proteomes" id="UP000739538">
    <property type="component" value="Unassembled WGS sequence"/>
</dbReference>
<accession>A0A956N9U5</accession>
<dbReference type="InterPro" id="IPR013702">
    <property type="entry name" value="FIST_domain_N"/>
</dbReference>
<dbReference type="Pfam" id="PF10442">
    <property type="entry name" value="FIST_C"/>
    <property type="match status" value="1"/>
</dbReference>